<dbReference type="InterPro" id="IPR007409">
    <property type="entry name" value="Restrct_endonuc_type1_HsdR_N"/>
</dbReference>
<feature type="domain" description="Helicase ATP-binding" evidence="2">
    <location>
        <begin position="185"/>
        <end position="355"/>
    </location>
</feature>
<dbReference type="InterPro" id="IPR006935">
    <property type="entry name" value="Helicase/UvrB_N"/>
</dbReference>
<dbReference type="InterPro" id="IPR050742">
    <property type="entry name" value="Helicase_Restrict-Modif_Enz"/>
</dbReference>
<accession>A0A377J479</accession>
<dbReference type="RefSeq" id="WP_115011396.1">
    <property type="nucleotide sequence ID" value="NZ_UGHV01000001.1"/>
</dbReference>
<dbReference type="SMART" id="SM00487">
    <property type="entry name" value="DEXDc"/>
    <property type="match status" value="1"/>
</dbReference>
<keyword evidence="3" id="KW-0378">Hydrolase</keyword>
<protein>
    <submittedName>
        <fullName evidence="3">Type I restriction enzyme R protein</fullName>
        <ecNumber evidence="3">3.1.21.3</ecNumber>
    </submittedName>
</protein>
<dbReference type="GO" id="GO:0005829">
    <property type="term" value="C:cytosol"/>
    <property type="evidence" value="ECO:0007669"/>
    <property type="project" value="TreeGrafter"/>
</dbReference>
<dbReference type="NCBIfam" id="NF046051">
    <property type="entry name" value="restrict_EcoAI"/>
    <property type="match status" value="1"/>
</dbReference>
<dbReference type="InterPro" id="IPR001650">
    <property type="entry name" value="Helicase_C-like"/>
</dbReference>
<dbReference type="Gene3D" id="3.90.1570.30">
    <property type="match status" value="1"/>
</dbReference>
<dbReference type="GO" id="GO:0005524">
    <property type="term" value="F:ATP binding"/>
    <property type="evidence" value="ECO:0007669"/>
    <property type="project" value="UniProtKB-KW"/>
</dbReference>
<dbReference type="GO" id="GO:0003677">
    <property type="term" value="F:DNA binding"/>
    <property type="evidence" value="ECO:0007669"/>
    <property type="project" value="UniProtKB-KW"/>
</dbReference>
<dbReference type="EC" id="3.1.21.3" evidence="3"/>
<dbReference type="OrthoDB" id="9804086at2"/>
<proteinExistence type="predicted"/>
<gene>
    <name evidence="3" type="primary">hsdR_3</name>
    <name evidence="3" type="ORF">NCTC12410_00951</name>
</gene>
<evidence type="ECO:0000256" key="1">
    <source>
        <dbReference type="SAM" id="MobiDB-lite"/>
    </source>
</evidence>
<name>A0A377J479_9HELI</name>
<evidence type="ECO:0000259" key="2">
    <source>
        <dbReference type="PROSITE" id="PS51192"/>
    </source>
</evidence>
<dbReference type="SUPFAM" id="SSF52540">
    <property type="entry name" value="P-loop containing nucleoside triphosphate hydrolases"/>
    <property type="match status" value="2"/>
</dbReference>
<dbReference type="Pfam" id="PF08463">
    <property type="entry name" value="EcoEI_R_C"/>
    <property type="match status" value="1"/>
</dbReference>
<dbReference type="GO" id="GO:0009035">
    <property type="term" value="F:type I site-specific deoxyribonuclease activity"/>
    <property type="evidence" value="ECO:0007669"/>
    <property type="project" value="UniProtKB-EC"/>
</dbReference>
<organism evidence="3 4">
    <name type="scientific">Helicobacter canis</name>
    <dbReference type="NCBI Taxonomy" id="29419"/>
    <lineage>
        <taxon>Bacteria</taxon>
        <taxon>Pseudomonadati</taxon>
        <taxon>Campylobacterota</taxon>
        <taxon>Epsilonproteobacteria</taxon>
        <taxon>Campylobacterales</taxon>
        <taxon>Helicobacteraceae</taxon>
        <taxon>Helicobacter</taxon>
    </lineage>
</organism>
<dbReference type="PANTHER" id="PTHR47396">
    <property type="entry name" value="TYPE I RESTRICTION ENZYME ECOKI R PROTEIN"/>
    <property type="match status" value="1"/>
</dbReference>
<dbReference type="Pfam" id="PF00271">
    <property type="entry name" value="Helicase_C"/>
    <property type="match status" value="1"/>
</dbReference>
<dbReference type="REBASE" id="431276">
    <property type="entry name" value="Hca12410ORF950P"/>
</dbReference>
<dbReference type="AlphaFoldDB" id="A0A377J479"/>
<dbReference type="Pfam" id="PF04313">
    <property type="entry name" value="HSDR_N"/>
    <property type="match status" value="1"/>
</dbReference>
<sequence length="823" mass="94491">MPSHNQSQNLSEADTRKQLIDPALEKAGWDFRQIRLEYGIEARDYEFSDGEMTKSGIRKAKKKADYALFYNSTCLAVIEAKAYNYNDSEGLEQAKDYAKALQVPFAFASSGKGFVKFSWNKDFIGSSGTEPLPINAFPSPQELYQAYKKWESLESDYLLTTKFDNSDIKHPLRYYQRIAVTKTLIAAQKGQMRILLVLATGTGKTLIAYQIAHRLFNQTLPNGKKIQKILYLADRNELINADTQGKFKSFRNDMYKIRNHNFSQEHYKLYFGIYQQFISGSEKNKDKVEHYKNLKPDFFDLIFIDECHRGSARADSTWREILEYFSPALQIGMTATPKFHKEQRKSQEAGELEARIKDNIDYFGEPVYQYSLKQGIEDGYLAPFSVIEMLSNYAKDGYEPQDGEKDLEGKEIKTPERKTEEAKRFEGKIAPYEMNRYCGDTTYYIKRQIHYVAEQTSFFLNDTLKNPYAKTIIFCNDQTHADFMKLALIDCNPEPINRNANYIARITSNDEVGKRLLDSFKSVENVCPIIVTTSDLLSTGVDTQMVQVIAIDKIVSSKSLFKQMIGRGTRLNKALEARGKTQFYIPDFNGTARKFLTDPDFDGAIEFIGKDEIKPPKPREKKPPKSRTIIKHTLEGEAEIHTHTHTVSLWREVDGKMTLITDKIEVFCGTRLKDKNKLNDYLLALRDTEDLGENKARTEFLNQLEENGIFIHELKALEQFQNCDEFDILLSLAKGGPALSRTQRAKKANRFLAELEPKARELMEFLLQQYEKNGFNELKFSNFTNEPIATKYTRAKVKSILDSSGGFKTLLAALKNELYEEVG</sequence>
<dbReference type="Proteomes" id="UP000254841">
    <property type="component" value="Unassembled WGS sequence"/>
</dbReference>
<feature type="region of interest" description="Disordered" evidence="1">
    <location>
        <begin position="398"/>
        <end position="417"/>
    </location>
</feature>
<dbReference type="Gene3D" id="3.40.50.300">
    <property type="entry name" value="P-loop containing nucleotide triphosphate hydrolases"/>
    <property type="match status" value="2"/>
</dbReference>
<dbReference type="Pfam" id="PF04851">
    <property type="entry name" value="ResIII"/>
    <property type="match status" value="1"/>
</dbReference>
<evidence type="ECO:0000313" key="3">
    <source>
        <dbReference type="EMBL" id="STO97129.1"/>
    </source>
</evidence>
<dbReference type="InterPro" id="IPR014001">
    <property type="entry name" value="Helicase_ATP-bd"/>
</dbReference>
<dbReference type="PROSITE" id="PS51192">
    <property type="entry name" value="HELICASE_ATP_BIND_1"/>
    <property type="match status" value="1"/>
</dbReference>
<dbReference type="PANTHER" id="PTHR47396:SF1">
    <property type="entry name" value="ATP-DEPENDENT HELICASE IRC3-RELATED"/>
    <property type="match status" value="1"/>
</dbReference>
<evidence type="ECO:0000313" key="4">
    <source>
        <dbReference type="Proteomes" id="UP000254841"/>
    </source>
</evidence>
<dbReference type="GO" id="GO:0009307">
    <property type="term" value="P:DNA restriction-modification system"/>
    <property type="evidence" value="ECO:0007669"/>
    <property type="project" value="UniProtKB-KW"/>
</dbReference>
<reference evidence="3 4" key="1">
    <citation type="submission" date="2018-06" db="EMBL/GenBank/DDBJ databases">
        <authorList>
            <consortium name="Pathogen Informatics"/>
            <person name="Doyle S."/>
        </authorList>
    </citation>
    <scope>NUCLEOTIDE SEQUENCE [LARGE SCALE GENOMIC DNA]</scope>
    <source>
        <strain evidence="3 4">NCTC12410</strain>
    </source>
</reference>
<dbReference type="InterPro" id="IPR013670">
    <property type="entry name" value="EcoEI_R_C_dom"/>
</dbReference>
<dbReference type="InterPro" id="IPR027417">
    <property type="entry name" value="P-loop_NTPase"/>
</dbReference>
<dbReference type="CDD" id="cd18032">
    <property type="entry name" value="DEXHc_RE_I_III_res"/>
    <property type="match status" value="1"/>
</dbReference>
<dbReference type="EMBL" id="UGHV01000001">
    <property type="protein sequence ID" value="STO97129.1"/>
    <property type="molecule type" value="Genomic_DNA"/>
</dbReference>